<name>A0A915EPT4_9BILA</name>
<evidence type="ECO:0000313" key="2">
    <source>
        <dbReference type="WBParaSite" id="jg911"/>
    </source>
</evidence>
<dbReference type="WBParaSite" id="jg911">
    <property type="protein sequence ID" value="jg911"/>
    <property type="gene ID" value="jg911"/>
</dbReference>
<dbReference type="AlphaFoldDB" id="A0A915EPT4"/>
<keyword evidence="1" id="KW-1185">Reference proteome</keyword>
<evidence type="ECO:0000313" key="1">
    <source>
        <dbReference type="Proteomes" id="UP000887574"/>
    </source>
</evidence>
<dbReference type="Proteomes" id="UP000887574">
    <property type="component" value="Unplaced"/>
</dbReference>
<proteinExistence type="predicted"/>
<sequence length="192" mass="22065">MNYSPSAAHFLPSEVLTDVLAFLPYKNASQFLYVSGRCSQILVKQINHQLQRMLDTCDALKASCSQLDVLINSLSVQLQPLRDQLYVVIVQGVDERYLAEIEAIWDRFGDQFHQLYQVSSPIENRIVQLKAEKAELNKKINKFEYFIQHGEFQPDSIPVPVLVVTDTSQFSLMKIVSLSISPLFYVVYHFYV</sequence>
<accession>A0A915EPT4</accession>
<organism evidence="1 2">
    <name type="scientific">Ditylenchus dipsaci</name>
    <dbReference type="NCBI Taxonomy" id="166011"/>
    <lineage>
        <taxon>Eukaryota</taxon>
        <taxon>Metazoa</taxon>
        <taxon>Ecdysozoa</taxon>
        <taxon>Nematoda</taxon>
        <taxon>Chromadorea</taxon>
        <taxon>Rhabditida</taxon>
        <taxon>Tylenchina</taxon>
        <taxon>Tylenchomorpha</taxon>
        <taxon>Sphaerularioidea</taxon>
        <taxon>Anguinidae</taxon>
        <taxon>Anguininae</taxon>
        <taxon>Ditylenchus</taxon>
    </lineage>
</organism>
<protein>
    <submittedName>
        <fullName evidence="2">F-box domain-containing protein</fullName>
    </submittedName>
</protein>
<reference evidence="2" key="1">
    <citation type="submission" date="2022-11" db="UniProtKB">
        <authorList>
            <consortium name="WormBaseParasite"/>
        </authorList>
    </citation>
    <scope>IDENTIFICATION</scope>
</reference>